<dbReference type="PRINTS" id="PR00625">
    <property type="entry name" value="JDOMAIN"/>
</dbReference>
<dbReference type="OrthoDB" id="1690618at2759"/>
<dbReference type="GO" id="GO:0051083">
    <property type="term" value="P:'de novo' cotranslational protein folding"/>
    <property type="evidence" value="ECO:0007669"/>
    <property type="project" value="InterPro"/>
</dbReference>
<feature type="region of interest" description="Disordered" evidence="4">
    <location>
        <begin position="295"/>
        <end position="332"/>
    </location>
</feature>
<dbReference type="Pfam" id="PF21884">
    <property type="entry name" value="ZUO1-like_ZHD"/>
    <property type="match status" value="1"/>
</dbReference>
<feature type="compositionally biased region" description="Basic and acidic residues" evidence="4">
    <location>
        <begin position="307"/>
        <end position="332"/>
    </location>
</feature>
<dbReference type="InterPro" id="IPR042569">
    <property type="entry name" value="RAC_head_sf"/>
</dbReference>
<dbReference type="SMART" id="SM00271">
    <property type="entry name" value="DnaJ"/>
    <property type="match status" value="1"/>
</dbReference>
<evidence type="ECO:0000313" key="7">
    <source>
        <dbReference type="Proteomes" id="UP000663699"/>
    </source>
</evidence>
<sequence>MGTCGEVVQPVQKNEEDLCGFGLFKAIEGLNKWEIREIEGVGGHFLKYAEKKLNKELLSKRFVHQKEQSDFVNQDEEEEDPELLQSDPREWKQQDHYAVLGLSKRRYRATLEEIKQAFRQKVLKHHPDKKAAQGSVNDDSFFKCIQKAMEILSDPIKRRQYDSVDEKANICMPSKKDTTDFYKQWNEVFESEARFSNQHPVPNLGNEHSTKEEVEGFYNFWYNFDSWRSFEYLDKDIPDDSYNRNNKRYQERKNKTDRTKRKTEDTARLRALIDTCLSLDPRIKIFKQEEKAAKAAKKRESKTNTQETHEKLVKEEEERKKKEEMEEQLRKEEKKSKEIQKRAIKKNKKIIKQSLKTANYFYTGEDVPLNVIDNVLADAELILQKIPLEQMTFIKALEEATEAENIHAIFKECVEKLIKEKVIEVSDLKMLSI</sequence>
<gene>
    <name evidence="6" type="ORF">MERGE_000732</name>
</gene>
<dbReference type="InterPro" id="IPR032003">
    <property type="entry name" value="RAC_head"/>
</dbReference>
<accession>A0A899G1C6</accession>
<dbReference type="PANTHER" id="PTHR43999:SF1">
    <property type="entry name" value="DNAJ HOMOLOG SUBFAMILY C MEMBER 2"/>
    <property type="match status" value="1"/>
</dbReference>
<reference evidence="6" key="1">
    <citation type="submission" date="2020-06" db="EMBL/GenBank/DDBJ databases">
        <title>Genomes of multiple members of Pneumocystis genus reveal paths to human pathogen Pneumocystis jirovecii.</title>
        <authorList>
            <person name="Cisse O.H."/>
            <person name="Ma L."/>
            <person name="Dekker J."/>
            <person name="Khil P."/>
            <person name="Jo J."/>
            <person name="Brenchley J."/>
            <person name="Blair R."/>
            <person name="Pahar B."/>
            <person name="Chabe M."/>
            <person name="Van Rompay K.A."/>
            <person name="Keesler R."/>
            <person name="Sukura A."/>
            <person name="Hirsch V."/>
            <person name="Kutty G."/>
            <person name="Liu Y."/>
            <person name="Peng L."/>
            <person name="Chen J."/>
            <person name="Song J."/>
            <person name="Weissenbacher-Lang C."/>
            <person name="Xu J."/>
            <person name="Upham N.S."/>
            <person name="Stajich J.E."/>
            <person name="Cuomo C.A."/>
            <person name="Cushion M.T."/>
            <person name="Kovacs J.A."/>
        </authorList>
    </citation>
    <scope>NUCLEOTIDE SEQUENCE</scope>
    <source>
        <strain evidence="6">2A</strain>
    </source>
</reference>
<dbReference type="Gene3D" id="1.10.287.110">
    <property type="entry name" value="DnaJ domain"/>
    <property type="match status" value="1"/>
</dbReference>
<dbReference type="Pfam" id="PF00226">
    <property type="entry name" value="DnaJ"/>
    <property type="match status" value="1"/>
</dbReference>
<dbReference type="Pfam" id="PF16717">
    <property type="entry name" value="RAC_head"/>
    <property type="match status" value="1"/>
</dbReference>
<comment type="subcellular location">
    <subcellularLocation>
        <location evidence="1">Cytoplasm</location>
    </subcellularLocation>
</comment>
<evidence type="ECO:0000256" key="2">
    <source>
        <dbReference type="ARBA" id="ARBA00022490"/>
    </source>
</evidence>
<keyword evidence="2" id="KW-0963">Cytoplasm</keyword>
<keyword evidence="3" id="KW-0143">Chaperone</keyword>
<dbReference type="GO" id="GO:0006450">
    <property type="term" value="P:regulation of translational fidelity"/>
    <property type="evidence" value="ECO:0007669"/>
    <property type="project" value="InterPro"/>
</dbReference>
<dbReference type="PROSITE" id="PS50076">
    <property type="entry name" value="DNAJ_2"/>
    <property type="match status" value="1"/>
</dbReference>
<name>A0A899G1C6_9ASCO</name>
<dbReference type="GO" id="GO:0043022">
    <property type="term" value="F:ribosome binding"/>
    <property type="evidence" value="ECO:0007669"/>
    <property type="project" value="InterPro"/>
</dbReference>
<organism evidence="6 7">
    <name type="scientific">Pneumocystis wakefieldiae</name>
    <dbReference type="NCBI Taxonomy" id="38082"/>
    <lineage>
        <taxon>Eukaryota</taxon>
        <taxon>Fungi</taxon>
        <taxon>Dikarya</taxon>
        <taxon>Ascomycota</taxon>
        <taxon>Taphrinomycotina</taxon>
        <taxon>Pneumocystomycetes</taxon>
        <taxon>Pneumocystaceae</taxon>
        <taxon>Pneumocystis</taxon>
    </lineage>
</organism>
<dbReference type="GO" id="GO:0030544">
    <property type="term" value="F:Hsp70 protein binding"/>
    <property type="evidence" value="ECO:0007669"/>
    <property type="project" value="InterPro"/>
</dbReference>
<dbReference type="Gene3D" id="1.10.8.840">
    <property type="entry name" value="Ribosome-associated complex head domain"/>
    <property type="match status" value="1"/>
</dbReference>
<dbReference type="CDD" id="cd06257">
    <property type="entry name" value="DnaJ"/>
    <property type="match status" value="1"/>
</dbReference>
<feature type="region of interest" description="Disordered" evidence="4">
    <location>
        <begin position="241"/>
        <end position="264"/>
    </location>
</feature>
<protein>
    <recommendedName>
        <fullName evidence="5">J domain-containing protein</fullName>
    </recommendedName>
</protein>
<dbReference type="GO" id="GO:0005829">
    <property type="term" value="C:cytosol"/>
    <property type="evidence" value="ECO:0007669"/>
    <property type="project" value="TreeGrafter"/>
</dbReference>
<dbReference type="Proteomes" id="UP000663699">
    <property type="component" value="Chromosome 11"/>
</dbReference>
<dbReference type="InterPro" id="IPR044634">
    <property type="entry name" value="Zuotin/DnaJC2"/>
</dbReference>
<evidence type="ECO:0000256" key="4">
    <source>
        <dbReference type="SAM" id="MobiDB-lite"/>
    </source>
</evidence>
<feature type="domain" description="J" evidence="5">
    <location>
        <begin position="95"/>
        <end position="165"/>
    </location>
</feature>
<evidence type="ECO:0000313" key="6">
    <source>
        <dbReference type="EMBL" id="QSL66354.1"/>
    </source>
</evidence>
<evidence type="ECO:0000259" key="5">
    <source>
        <dbReference type="PROSITE" id="PS50076"/>
    </source>
</evidence>
<dbReference type="AlphaFoldDB" id="A0A899G1C6"/>
<dbReference type="InterPro" id="IPR001623">
    <property type="entry name" value="DnaJ_domain"/>
</dbReference>
<dbReference type="InterPro" id="IPR054076">
    <property type="entry name" value="ZUO1-like_ZHD"/>
</dbReference>
<dbReference type="EMBL" id="CP054542">
    <property type="protein sequence ID" value="QSL66354.1"/>
    <property type="molecule type" value="Genomic_DNA"/>
</dbReference>
<dbReference type="PANTHER" id="PTHR43999">
    <property type="entry name" value="DNAJ HOMOLOG SUBFAMILY C MEMBER 2"/>
    <property type="match status" value="1"/>
</dbReference>
<proteinExistence type="predicted"/>
<dbReference type="InterPro" id="IPR036869">
    <property type="entry name" value="J_dom_sf"/>
</dbReference>
<dbReference type="SUPFAM" id="SSF46565">
    <property type="entry name" value="Chaperone J-domain"/>
    <property type="match status" value="1"/>
</dbReference>
<evidence type="ECO:0000256" key="1">
    <source>
        <dbReference type="ARBA" id="ARBA00004496"/>
    </source>
</evidence>
<evidence type="ECO:0000256" key="3">
    <source>
        <dbReference type="ARBA" id="ARBA00023186"/>
    </source>
</evidence>
<keyword evidence="7" id="KW-1185">Reference proteome</keyword>